<name>A0A7S0MBG1_9CRYP</name>
<dbReference type="EMBL" id="HBEZ01022125">
    <property type="protein sequence ID" value="CAD8634594.1"/>
    <property type="molecule type" value="Transcribed_RNA"/>
</dbReference>
<reference evidence="2" key="1">
    <citation type="submission" date="2021-01" db="EMBL/GenBank/DDBJ databases">
        <authorList>
            <person name="Corre E."/>
            <person name="Pelletier E."/>
            <person name="Niang G."/>
            <person name="Scheremetjew M."/>
            <person name="Finn R."/>
            <person name="Kale V."/>
            <person name="Holt S."/>
            <person name="Cochrane G."/>
            <person name="Meng A."/>
            <person name="Brown T."/>
            <person name="Cohen L."/>
        </authorList>
    </citation>
    <scope>NUCLEOTIDE SEQUENCE</scope>
    <source>
        <strain evidence="2">CCAP979/52</strain>
    </source>
</reference>
<evidence type="ECO:0000256" key="1">
    <source>
        <dbReference type="SAM" id="MobiDB-lite"/>
    </source>
</evidence>
<sequence>MSDADKSHTDENAIPEPPYKKNLERLAALQERLSKVQKTAESLLATVSGTAGDYTDKLIYTDVNRVKNFLSGNPAVEPGLSLDDEHAVEIRFVVKCKSADQQQDLLSKLKLLPDIGKE</sequence>
<dbReference type="AlphaFoldDB" id="A0A7S0MBG1"/>
<feature type="region of interest" description="Disordered" evidence="1">
    <location>
        <begin position="1"/>
        <end position="21"/>
    </location>
</feature>
<feature type="compositionally biased region" description="Basic and acidic residues" evidence="1">
    <location>
        <begin position="1"/>
        <end position="11"/>
    </location>
</feature>
<organism evidence="2">
    <name type="scientific">Cryptomonas curvata</name>
    <dbReference type="NCBI Taxonomy" id="233186"/>
    <lineage>
        <taxon>Eukaryota</taxon>
        <taxon>Cryptophyceae</taxon>
        <taxon>Cryptomonadales</taxon>
        <taxon>Cryptomonadaceae</taxon>
        <taxon>Cryptomonas</taxon>
    </lineage>
</organism>
<proteinExistence type="predicted"/>
<protein>
    <submittedName>
        <fullName evidence="2">Uncharacterized protein</fullName>
    </submittedName>
</protein>
<evidence type="ECO:0000313" key="2">
    <source>
        <dbReference type="EMBL" id="CAD8634594.1"/>
    </source>
</evidence>
<gene>
    <name evidence="2" type="ORF">CCUR1050_LOCUS12275</name>
</gene>
<accession>A0A7S0MBG1</accession>